<dbReference type="RefSeq" id="WP_146131753.1">
    <property type="nucleotide sequence ID" value="NZ_MTBD01000014.1"/>
</dbReference>
<accession>A0A2S9X6P8</accession>
<proteinExistence type="predicted"/>
<dbReference type="EMBL" id="MTBD01000014">
    <property type="protein sequence ID" value="PRP71376.1"/>
    <property type="molecule type" value="Genomic_DNA"/>
</dbReference>
<dbReference type="AlphaFoldDB" id="A0A2S9X6P8"/>
<comment type="caution">
    <text evidence="1">The sequence shown here is derived from an EMBL/GenBank/DDBJ whole genome shotgun (WGS) entry which is preliminary data.</text>
</comment>
<evidence type="ECO:0000313" key="1">
    <source>
        <dbReference type="EMBL" id="PRP71376.1"/>
    </source>
</evidence>
<dbReference type="Proteomes" id="UP000239469">
    <property type="component" value="Unassembled WGS sequence"/>
</dbReference>
<sequence>MIKSEMTIGGINRLRRKLVEIQNIQPLRFAFGDSHQMARIIFPQFARGAMSALGLSSPRKMMPFFICPPAESARKAGGRFRCQARWKILFSLCAVQCFFDDAQTEVGAFAPGFGGF</sequence>
<organism evidence="1 2">
    <name type="scientific">Chromobacterium amazonense</name>
    <dbReference type="NCBI Taxonomy" id="1382803"/>
    <lineage>
        <taxon>Bacteria</taxon>
        <taxon>Pseudomonadati</taxon>
        <taxon>Pseudomonadota</taxon>
        <taxon>Betaproteobacteria</taxon>
        <taxon>Neisseriales</taxon>
        <taxon>Chromobacteriaceae</taxon>
        <taxon>Chromobacterium</taxon>
    </lineage>
</organism>
<gene>
    <name evidence="1" type="ORF">BUE93_07195</name>
</gene>
<evidence type="ECO:0000313" key="2">
    <source>
        <dbReference type="Proteomes" id="UP000239469"/>
    </source>
</evidence>
<name>A0A2S9X6P8_9NEIS</name>
<reference evidence="1 2" key="1">
    <citation type="submission" date="2017-01" db="EMBL/GenBank/DDBJ databases">
        <title>New insights into the genetic diversity of Chromobacterium isolated from tropical freshwater lake.</title>
        <authorList>
            <person name="Santos A.B."/>
            <person name="Nascimento A.M."/>
            <person name="Da Silva P.C."/>
        </authorList>
    </citation>
    <scope>NUCLEOTIDE SEQUENCE [LARGE SCALE GENOMIC DNA]</scope>
    <source>
        <strain evidence="1 2">56AF</strain>
    </source>
</reference>
<protein>
    <submittedName>
        <fullName evidence="1">Uncharacterized protein</fullName>
    </submittedName>
</protein>